<reference evidence="2 3" key="1">
    <citation type="submission" date="2017-07" db="EMBL/GenBank/DDBJ databases">
        <title>Draft whole genome sequences of clinical Proprionibacteriaceae strains.</title>
        <authorList>
            <person name="Bernier A.-M."/>
            <person name="Bernard K."/>
            <person name="Domingo M.-C."/>
        </authorList>
    </citation>
    <scope>NUCLEOTIDE SEQUENCE [LARGE SCALE GENOMIC DNA]</scope>
    <source>
        <strain evidence="2 3">NML 030167</strain>
    </source>
</reference>
<evidence type="ECO:0000313" key="3">
    <source>
        <dbReference type="Proteomes" id="UP000215896"/>
    </source>
</evidence>
<dbReference type="InterPro" id="IPR000639">
    <property type="entry name" value="Epox_hydrolase-like"/>
</dbReference>
<dbReference type="AlphaFoldDB" id="A0A255FW95"/>
<dbReference type="Gene3D" id="3.40.50.1820">
    <property type="entry name" value="alpha/beta hydrolase"/>
    <property type="match status" value="1"/>
</dbReference>
<dbReference type="EMBL" id="NMVO01000019">
    <property type="protein sequence ID" value="OYO07980.1"/>
    <property type="molecule type" value="Genomic_DNA"/>
</dbReference>
<keyword evidence="2" id="KW-0378">Hydrolase</keyword>
<dbReference type="GO" id="GO:0016787">
    <property type="term" value="F:hydrolase activity"/>
    <property type="evidence" value="ECO:0007669"/>
    <property type="project" value="UniProtKB-KW"/>
</dbReference>
<gene>
    <name evidence="2" type="ORF">CGZ94_21265</name>
</gene>
<organism evidence="2 3">
    <name type="scientific">Enemella evansiae</name>
    <dbReference type="NCBI Taxonomy" id="2016499"/>
    <lineage>
        <taxon>Bacteria</taxon>
        <taxon>Bacillati</taxon>
        <taxon>Actinomycetota</taxon>
        <taxon>Actinomycetes</taxon>
        <taxon>Propionibacteriales</taxon>
        <taxon>Propionibacteriaceae</taxon>
        <taxon>Enemella</taxon>
    </lineage>
</organism>
<evidence type="ECO:0000259" key="1">
    <source>
        <dbReference type="Pfam" id="PF00561"/>
    </source>
</evidence>
<protein>
    <submittedName>
        <fullName evidence="2">2-hydroxy-6-oxo-2,4-heptadienoate hydrolase</fullName>
    </submittedName>
</protein>
<dbReference type="PANTHER" id="PTHR46438:SF11">
    <property type="entry name" value="LIPASE-RELATED"/>
    <property type="match status" value="1"/>
</dbReference>
<feature type="domain" description="AB hydrolase-1" evidence="1">
    <location>
        <begin position="35"/>
        <end position="264"/>
    </location>
</feature>
<keyword evidence="3" id="KW-1185">Reference proteome</keyword>
<dbReference type="PANTHER" id="PTHR46438">
    <property type="entry name" value="ALPHA/BETA-HYDROLASES SUPERFAMILY PROTEIN"/>
    <property type="match status" value="1"/>
</dbReference>
<accession>A0A255FW95</accession>
<sequence>MQSGEPAQGENPEIGKSVQTGAIRTNYLEQGSGAPLLLLHGSGPGVSSYANWRLVLDPLAEHARVLAPDLAGFGYTEIPEDQEFSREAWLRQIVDFLDALDLERVSVVGNSFGGSMALALAIAHPDRVDKLVLMGSVGVPFELTDGLDAVWGYEPSPEAMGRLMREVFAHDASFITDDMVQSRYTASLRTQDAFARMFPAPRQRWVDAMAHPEADIRGITAPTLVVHGRDDKVIPLTNSLTLLDWIDDSQAHLFGRCGHWTQIEYAAEFSEQVNAFLAR</sequence>
<comment type="caution">
    <text evidence="2">The sequence shown here is derived from an EMBL/GenBank/DDBJ whole genome shotgun (WGS) entry which is preliminary data.</text>
</comment>
<dbReference type="InterPro" id="IPR000073">
    <property type="entry name" value="AB_hydrolase_1"/>
</dbReference>
<dbReference type="Proteomes" id="UP000215896">
    <property type="component" value="Unassembled WGS sequence"/>
</dbReference>
<evidence type="ECO:0000313" key="2">
    <source>
        <dbReference type="EMBL" id="OYO07980.1"/>
    </source>
</evidence>
<dbReference type="PRINTS" id="PR00111">
    <property type="entry name" value="ABHYDROLASE"/>
</dbReference>
<dbReference type="OrthoDB" id="4481859at2"/>
<dbReference type="RefSeq" id="WP_094407357.1">
    <property type="nucleotide sequence ID" value="NZ_NMVO01000019.1"/>
</dbReference>
<dbReference type="PRINTS" id="PR00412">
    <property type="entry name" value="EPOXHYDRLASE"/>
</dbReference>
<dbReference type="Pfam" id="PF00561">
    <property type="entry name" value="Abhydrolase_1"/>
    <property type="match status" value="1"/>
</dbReference>
<proteinExistence type="predicted"/>
<dbReference type="SUPFAM" id="SSF53474">
    <property type="entry name" value="alpha/beta-Hydrolases"/>
    <property type="match status" value="1"/>
</dbReference>
<name>A0A255FW95_9ACTN</name>
<dbReference type="InterPro" id="IPR029058">
    <property type="entry name" value="AB_hydrolase_fold"/>
</dbReference>